<protein>
    <submittedName>
        <fullName evidence="3">Hemerythrin HHE cation binding domain protein</fullName>
    </submittedName>
</protein>
<feature type="coiled-coil region" evidence="1">
    <location>
        <begin position="11"/>
        <end position="38"/>
    </location>
</feature>
<evidence type="ECO:0000259" key="2">
    <source>
        <dbReference type="Pfam" id="PF01814"/>
    </source>
</evidence>
<dbReference type="Pfam" id="PF01814">
    <property type="entry name" value="Hemerythrin"/>
    <property type="match status" value="1"/>
</dbReference>
<dbReference type="PANTHER" id="PTHR35585:SF1">
    <property type="entry name" value="HHE DOMAIN PROTEIN (AFU_ORTHOLOGUE AFUA_4G00730)"/>
    <property type="match status" value="1"/>
</dbReference>
<keyword evidence="4" id="KW-1185">Reference proteome</keyword>
<sequence length="167" mass="19918">MGIFIMTLKTKEALMDVLKEIKKEHDEFRKLIKNIENSKGDKKQKLFIELYTKIKGHHEAEERVVFPDVKERADEDGKDTVMEMIEEHSLGAYQFSVIQRTGIDNETWDAKFSVLKEVLTHHMDEEENEFFKTAREVLKKEELEAKYDPFENTMDEYKKKQEEKLKQ</sequence>
<proteinExistence type="predicted"/>
<name>A0A1U7M2C8_TISCR</name>
<gene>
    <name evidence="3" type="ORF">TICRE_24900</name>
</gene>
<dbReference type="CDD" id="cd12108">
    <property type="entry name" value="Hr-like"/>
    <property type="match status" value="1"/>
</dbReference>
<dbReference type="AlphaFoldDB" id="A0A1U7M2C8"/>
<comment type="caution">
    <text evidence="3">The sequence shown here is derived from an EMBL/GenBank/DDBJ whole genome shotgun (WGS) entry which is preliminary data.</text>
</comment>
<dbReference type="InterPro" id="IPR012312">
    <property type="entry name" value="Hemerythrin-like"/>
</dbReference>
<dbReference type="PANTHER" id="PTHR35585">
    <property type="entry name" value="HHE DOMAIN PROTEIN (AFU_ORTHOLOGUE AFUA_4G00730)"/>
    <property type="match status" value="1"/>
</dbReference>
<evidence type="ECO:0000313" key="3">
    <source>
        <dbReference type="EMBL" id="OLS01451.1"/>
    </source>
</evidence>
<organism evidence="3 4">
    <name type="scientific">Tissierella creatinophila DSM 6911</name>
    <dbReference type="NCBI Taxonomy" id="1123403"/>
    <lineage>
        <taxon>Bacteria</taxon>
        <taxon>Bacillati</taxon>
        <taxon>Bacillota</taxon>
        <taxon>Tissierellia</taxon>
        <taxon>Tissierellales</taxon>
        <taxon>Tissierellaceae</taxon>
        <taxon>Tissierella</taxon>
    </lineage>
</organism>
<keyword evidence="1" id="KW-0175">Coiled coil</keyword>
<feature type="domain" description="Hemerythrin-like" evidence="2">
    <location>
        <begin position="18"/>
        <end position="133"/>
    </location>
</feature>
<evidence type="ECO:0000256" key="1">
    <source>
        <dbReference type="SAM" id="Coils"/>
    </source>
</evidence>
<dbReference type="Proteomes" id="UP000186112">
    <property type="component" value="Unassembled WGS sequence"/>
</dbReference>
<dbReference type="EMBL" id="LTDM01000066">
    <property type="protein sequence ID" value="OLS01451.1"/>
    <property type="molecule type" value="Genomic_DNA"/>
</dbReference>
<reference evidence="3 4" key="1">
    <citation type="submission" date="2016-02" db="EMBL/GenBank/DDBJ databases">
        <title>Genome sequence of Tissierella creatinophila DSM 6911.</title>
        <authorList>
            <person name="Poehlein A."/>
            <person name="Daniel R."/>
        </authorList>
    </citation>
    <scope>NUCLEOTIDE SEQUENCE [LARGE SCALE GENOMIC DNA]</scope>
    <source>
        <strain evidence="3 4">DSM 6911</strain>
    </source>
</reference>
<dbReference type="Gene3D" id="1.20.120.520">
    <property type="entry name" value="nmb1532 protein domain like"/>
    <property type="match status" value="1"/>
</dbReference>
<evidence type="ECO:0000313" key="4">
    <source>
        <dbReference type="Proteomes" id="UP000186112"/>
    </source>
</evidence>
<accession>A0A1U7M2C8</accession>